<gene>
    <name evidence="1" type="ORF">DM813_25855</name>
</gene>
<proteinExistence type="predicted"/>
<dbReference type="Gene3D" id="1.10.10.60">
    <property type="entry name" value="Homeodomain-like"/>
    <property type="match status" value="1"/>
</dbReference>
<dbReference type="SUPFAM" id="SSF47413">
    <property type="entry name" value="lambda repressor-like DNA-binding domains"/>
    <property type="match status" value="1"/>
</dbReference>
<dbReference type="InterPro" id="IPR010982">
    <property type="entry name" value="Lambda_DNA-bd_dom_sf"/>
</dbReference>
<dbReference type="OrthoDB" id="6947638at2"/>
<evidence type="ECO:0000313" key="2">
    <source>
        <dbReference type="Proteomes" id="UP000288983"/>
    </source>
</evidence>
<accession>A0A443ZH07</accession>
<dbReference type="Pfam" id="PF13384">
    <property type="entry name" value="HTH_23"/>
    <property type="match status" value="1"/>
</dbReference>
<protein>
    <recommendedName>
        <fullName evidence="3">Helix-turn-helix domain-containing protein</fullName>
    </recommendedName>
</protein>
<name>A0A443ZH07_9PSED</name>
<sequence>MTIQEMLQKLIELGFSQRAIAERVGVSQPTIYRATQGAAIRYEAGRAIELLYREQLKLSDSCQSKDC</sequence>
<dbReference type="RefSeq" id="WP_128326206.1">
    <property type="nucleotide sequence ID" value="NZ_QJRG01000049.1"/>
</dbReference>
<dbReference type="Proteomes" id="UP000288983">
    <property type="component" value="Unassembled WGS sequence"/>
</dbReference>
<evidence type="ECO:0000313" key="1">
    <source>
        <dbReference type="EMBL" id="RWU18090.1"/>
    </source>
</evidence>
<reference evidence="1 2" key="1">
    <citation type="submission" date="2018-06" db="EMBL/GenBank/DDBJ databases">
        <title>Bacteria isolated from soil of Wuhan.</title>
        <authorList>
            <person name="Wei X."/>
            <person name="Chunhua H."/>
        </authorList>
    </citation>
    <scope>NUCLEOTIDE SEQUENCE [LARGE SCALE GENOMIC DNA]</scope>
    <source>
        <strain evidence="2">xwS2</strain>
    </source>
</reference>
<organism evidence="1 2">
    <name type="scientific">Pseudomonas alkylphenolica</name>
    <dbReference type="NCBI Taxonomy" id="237609"/>
    <lineage>
        <taxon>Bacteria</taxon>
        <taxon>Pseudomonadati</taxon>
        <taxon>Pseudomonadota</taxon>
        <taxon>Gammaproteobacteria</taxon>
        <taxon>Pseudomonadales</taxon>
        <taxon>Pseudomonadaceae</taxon>
        <taxon>Pseudomonas</taxon>
    </lineage>
</organism>
<dbReference type="GO" id="GO:0003677">
    <property type="term" value="F:DNA binding"/>
    <property type="evidence" value="ECO:0007669"/>
    <property type="project" value="InterPro"/>
</dbReference>
<dbReference type="EMBL" id="QJRG01000049">
    <property type="protein sequence ID" value="RWU18090.1"/>
    <property type="molecule type" value="Genomic_DNA"/>
</dbReference>
<comment type="caution">
    <text evidence="1">The sequence shown here is derived from an EMBL/GenBank/DDBJ whole genome shotgun (WGS) entry which is preliminary data.</text>
</comment>
<dbReference type="AlphaFoldDB" id="A0A443ZH07"/>
<evidence type="ECO:0008006" key="3">
    <source>
        <dbReference type="Google" id="ProtNLM"/>
    </source>
</evidence>